<proteinExistence type="predicted"/>
<evidence type="ECO:0000313" key="1">
    <source>
        <dbReference type="EMBL" id="OXA62249.1"/>
    </source>
</evidence>
<evidence type="ECO:0000313" key="2">
    <source>
        <dbReference type="Proteomes" id="UP000198287"/>
    </source>
</evidence>
<dbReference type="AlphaFoldDB" id="A0A226EXH7"/>
<comment type="caution">
    <text evidence="1">The sequence shown here is derived from an EMBL/GenBank/DDBJ whole genome shotgun (WGS) entry which is preliminary data.</text>
</comment>
<dbReference type="EMBL" id="LNIX01000001">
    <property type="protein sequence ID" value="OXA62249.1"/>
    <property type="molecule type" value="Genomic_DNA"/>
</dbReference>
<dbReference type="Proteomes" id="UP000198287">
    <property type="component" value="Unassembled WGS sequence"/>
</dbReference>
<name>A0A226EXH7_FOLCA</name>
<accession>A0A226EXH7</accession>
<organism evidence="1 2">
    <name type="scientific">Folsomia candida</name>
    <name type="common">Springtail</name>
    <dbReference type="NCBI Taxonomy" id="158441"/>
    <lineage>
        <taxon>Eukaryota</taxon>
        <taxon>Metazoa</taxon>
        <taxon>Ecdysozoa</taxon>
        <taxon>Arthropoda</taxon>
        <taxon>Hexapoda</taxon>
        <taxon>Collembola</taxon>
        <taxon>Entomobryomorpha</taxon>
        <taxon>Isotomoidea</taxon>
        <taxon>Isotomidae</taxon>
        <taxon>Proisotominae</taxon>
        <taxon>Folsomia</taxon>
    </lineage>
</organism>
<keyword evidence="2" id="KW-1185">Reference proteome</keyword>
<gene>
    <name evidence="1" type="ORF">Fcan01_00050</name>
</gene>
<reference evidence="1 2" key="1">
    <citation type="submission" date="2015-12" db="EMBL/GenBank/DDBJ databases">
        <title>The genome of Folsomia candida.</title>
        <authorList>
            <person name="Faddeeva A."/>
            <person name="Derks M.F."/>
            <person name="Anvar Y."/>
            <person name="Smit S."/>
            <person name="Van Straalen N."/>
            <person name="Roelofs D."/>
        </authorList>
    </citation>
    <scope>NUCLEOTIDE SEQUENCE [LARGE SCALE GENOMIC DNA]</scope>
    <source>
        <strain evidence="1 2">VU population</strain>
        <tissue evidence="1">Whole body</tissue>
    </source>
</reference>
<sequence length="122" mass="14072">MPAGCAISKDANDQSLKYCFSLHRGNELFMKSTHDLIPNITDWKTQTQVLLSIEAKCGFYPDCAKSMPVRETDYAWQIFYGTMEIQFDRGEMMVHSLVTFLHYSMDNNVKLSRTFPGLPHRL</sequence>
<protein>
    <submittedName>
        <fullName evidence="1">Uncharacterized protein</fullName>
    </submittedName>
</protein>